<dbReference type="GO" id="GO:0046910">
    <property type="term" value="F:pectinesterase inhibitor activity"/>
    <property type="evidence" value="ECO:0007669"/>
    <property type="project" value="UniProtKB-ARBA"/>
</dbReference>
<dbReference type="Pfam" id="PF04043">
    <property type="entry name" value="PMEI"/>
    <property type="match status" value="1"/>
</dbReference>
<comment type="similarity">
    <text evidence="3">Belongs to the PMEI family.</text>
</comment>
<dbReference type="PANTHER" id="PTHR36710:SF14">
    <property type="entry name" value="PECTINESTERASE INHIBITOR 2"/>
    <property type="match status" value="1"/>
</dbReference>
<dbReference type="NCBIfam" id="TIGR01614">
    <property type="entry name" value="PME_inhib"/>
    <property type="match status" value="1"/>
</dbReference>
<feature type="domain" description="Pectinesterase inhibitor" evidence="5">
    <location>
        <begin position="25"/>
        <end position="170"/>
    </location>
</feature>
<comment type="caution">
    <text evidence="6">The sequence shown here is derived from an EMBL/GenBank/DDBJ whole genome shotgun (WGS) entry which is preliminary data.</text>
</comment>
<dbReference type="InterPro" id="IPR035513">
    <property type="entry name" value="Invertase/methylesterase_inhib"/>
</dbReference>
<sequence length="174" mass="18544">MATYMMNNVLVSCLMFFVMIGSLNAKSADIKAICGKAKNPTFCKSYMMKSEPKTSGADIKTLATITFGSAQTSASGALTKIQSLDNKETNPALKKAYTSCVEQYKNTISSLDEAKKSLESGDGPGLNIKVSAAMEGSTTCQDGFVNVKADPSVTTEIDDFQNICSIVLVISNMM</sequence>
<organism evidence="6 7">
    <name type="scientific">Eruca vesicaria subsp. sativa</name>
    <name type="common">Garden rocket</name>
    <name type="synonym">Eruca sativa</name>
    <dbReference type="NCBI Taxonomy" id="29727"/>
    <lineage>
        <taxon>Eukaryota</taxon>
        <taxon>Viridiplantae</taxon>
        <taxon>Streptophyta</taxon>
        <taxon>Embryophyta</taxon>
        <taxon>Tracheophyta</taxon>
        <taxon>Spermatophyta</taxon>
        <taxon>Magnoliopsida</taxon>
        <taxon>eudicotyledons</taxon>
        <taxon>Gunneridae</taxon>
        <taxon>Pentapetalae</taxon>
        <taxon>rosids</taxon>
        <taxon>malvids</taxon>
        <taxon>Brassicales</taxon>
        <taxon>Brassicaceae</taxon>
        <taxon>Brassiceae</taxon>
        <taxon>Eruca</taxon>
    </lineage>
</organism>
<dbReference type="EMBL" id="CAKOAT010449598">
    <property type="protein sequence ID" value="CAH8374438.1"/>
    <property type="molecule type" value="Genomic_DNA"/>
</dbReference>
<evidence type="ECO:0000256" key="2">
    <source>
        <dbReference type="ARBA" id="ARBA00023157"/>
    </source>
</evidence>
<feature type="chain" id="PRO_5044785789" description="Pectinesterase inhibitor domain-containing protein" evidence="4">
    <location>
        <begin position="26"/>
        <end position="174"/>
    </location>
</feature>
<dbReference type="PANTHER" id="PTHR36710">
    <property type="entry name" value="PECTINESTERASE INHIBITOR-LIKE"/>
    <property type="match status" value="1"/>
</dbReference>
<evidence type="ECO:0000313" key="6">
    <source>
        <dbReference type="EMBL" id="CAH8374438.1"/>
    </source>
</evidence>
<accession>A0ABC8L3Z5</accession>
<dbReference type="InterPro" id="IPR052421">
    <property type="entry name" value="PCW_Enzyme_Inhibitor"/>
</dbReference>
<protein>
    <recommendedName>
        <fullName evidence="5">Pectinesterase inhibitor domain-containing protein</fullName>
    </recommendedName>
</protein>
<proteinExistence type="inferred from homology"/>
<dbReference type="CDD" id="cd15797">
    <property type="entry name" value="PMEI"/>
    <property type="match status" value="1"/>
</dbReference>
<dbReference type="AlphaFoldDB" id="A0ABC8L3Z5"/>
<keyword evidence="2" id="KW-1015">Disulfide bond</keyword>
<evidence type="ECO:0000256" key="3">
    <source>
        <dbReference type="ARBA" id="ARBA00038471"/>
    </source>
</evidence>
<dbReference type="SMART" id="SM00856">
    <property type="entry name" value="PMEI"/>
    <property type="match status" value="1"/>
</dbReference>
<dbReference type="Proteomes" id="UP001642260">
    <property type="component" value="Unassembled WGS sequence"/>
</dbReference>
<evidence type="ECO:0000259" key="5">
    <source>
        <dbReference type="SMART" id="SM00856"/>
    </source>
</evidence>
<name>A0ABC8L3Z5_ERUVS</name>
<dbReference type="Gene3D" id="1.20.140.40">
    <property type="entry name" value="Invertase/pectin methylesterase inhibitor family protein"/>
    <property type="match status" value="1"/>
</dbReference>
<dbReference type="SUPFAM" id="SSF101148">
    <property type="entry name" value="Plant invertase/pectin methylesterase inhibitor"/>
    <property type="match status" value="1"/>
</dbReference>
<keyword evidence="1 4" id="KW-0732">Signal</keyword>
<keyword evidence="7" id="KW-1185">Reference proteome</keyword>
<dbReference type="FunFam" id="1.20.140.40:FF:000008">
    <property type="entry name" value="Invertase/pectin methylesterase inhibitor family protein"/>
    <property type="match status" value="1"/>
</dbReference>
<feature type="signal peptide" evidence="4">
    <location>
        <begin position="1"/>
        <end position="25"/>
    </location>
</feature>
<gene>
    <name evidence="6" type="ORF">ERUC_LOCUS32029</name>
</gene>
<evidence type="ECO:0000256" key="1">
    <source>
        <dbReference type="ARBA" id="ARBA00022729"/>
    </source>
</evidence>
<dbReference type="InterPro" id="IPR034086">
    <property type="entry name" value="PMEI_plant"/>
</dbReference>
<dbReference type="InterPro" id="IPR006501">
    <property type="entry name" value="Pectinesterase_inhib_dom"/>
</dbReference>
<evidence type="ECO:0000256" key="4">
    <source>
        <dbReference type="SAM" id="SignalP"/>
    </source>
</evidence>
<reference evidence="6 7" key="1">
    <citation type="submission" date="2022-03" db="EMBL/GenBank/DDBJ databases">
        <authorList>
            <person name="Macdonald S."/>
            <person name="Ahmed S."/>
            <person name="Newling K."/>
        </authorList>
    </citation>
    <scope>NUCLEOTIDE SEQUENCE [LARGE SCALE GENOMIC DNA]</scope>
</reference>
<evidence type="ECO:0000313" key="7">
    <source>
        <dbReference type="Proteomes" id="UP001642260"/>
    </source>
</evidence>